<dbReference type="PANTHER" id="PTHR46145:SF4">
    <property type="entry name" value="HEPARANASE"/>
    <property type="match status" value="1"/>
</dbReference>
<feature type="compositionally biased region" description="Basic and acidic residues" evidence="2">
    <location>
        <begin position="757"/>
        <end position="775"/>
    </location>
</feature>
<comment type="similarity">
    <text evidence="1">Belongs to the glycosyl hydrolase 79 family.</text>
</comment>
<feature type="region of interest" description="Disordered" evidence="2">
    <location>
        <begin position="1031"/>
        <end position="1080"/>
    </location>
</feature>
<sequence length="1569" mass="173840">MLQLSSCWRLGWLGDADACDLTFSAANMDWKWVLLLPHILSFYITLGSEVVVQVNTKKWIYYVPERFLSLTVDPLTLAAASPLTQESYNMAKGLSPSFVRIGGIGTNALIFGKEFMVNSSTVSEGQWDSVNDFARGTGLDIIASLNPSMQVQGVWDSQNSLELISYSNKKKFNVVWQLGYDVRGYNASGAEIGRDLVRLAKILDGFPMYAGSPVFSPDISSVSGAKQIHFFKDLITNSGNSLGSVILQPKFTNDGEPEDPYELISSMTNELDTYVWNKEIRVGRATPKKPVWIAEPTASKGSFSDAVKFVKRIGVAARMGIQIYMRQAGAIALKSPTPEFWFSLLYKNLVGQGVLDNKIVSQNHSEVHMFAHCTASLPEERSILDSDWNYEKGAVTLFGVNESPEPVKLMLKVTSKEEPLHIYVLTSGEKSGQGKNPTLLNGQELMLSPTWDLPVLSPKVKRPSKSASVTLPGESIFFIVMPDSKIRTCSVPPLVTPDLNLSELSKRLRLGPRKPETLEEEQEIEPSEDLANEGVFLNKLAEGVKEELKEEDQLEFDAKKEKYEPLTKAITNAKHEESSVKPEAVSVDPDVIKIEPLVETSNIPFVNSSQEKSVSRMRRSSNEDPIPPIPNLKEGTVNEPGKTNAALESKVDNSYHISVSVIYPEVESDEVDNKTRSTRHISDTTEEESDDLIAQRSDGAKKIAAEEVSDKDKEKDSDDEEDVEKKTLALAKVVEETEKVDQVSEGSEGVVVPLDLPDEKISELMLETAKRKSEPETDPETEDQEAGSNIDEVERSKDDNPSSSVMVVTPVAPVESSLSMASGYSQVSTSGQSQLAAPNTENSKIRIITMQQVKDPVVNRGLPEGQDPPKQQVVDNPIIEQPEPQQQVEPISSQVRNNHILKISLPVPTNDVFNVENSATSVYNEQKEIAINSIMSKMVSEGRSKSSVVSSDAKPVGTEGALVLVSVPGNDTVLMAPEDVKLLNRGGSEGVKTLENGDPVIELNNEEDAPKTIMARQVVTTAPITVRISATPSSQTATLSAPAEQATSTPPGPVSPLKASADSKSSKINQIREPLKAPTPEELRERFKSLREKMLELRSQYVAAREKRLEDIKKQVASRGPPLPLPSSEGDDPIKNTIKRREAELKEWFKKFDKREAQTTQIVVPVSAETDMKPRPRRLSLFTNDEGVDMAKFFEEETSESNNYKRSPEMNGRSDYQYLPVASASPDSPKLGPMGKRIFPLDSKTHGIVYNNKIYPAKLFSYIDQPDSSNMPMKVESEGYSTTTDGGSKDLETSTEIPKSRGRIAFVPRDAFLREMKSDFIPVIIIPPDESDSSLADDLSPPRAKRSTLGSLEDQFHQLKEELLPKISSWFKDLNDKAPWKRDLERSGRHRRSVEDFVRTNDIRSLFTPQKLIRNNNLGTKEIQELVVNNIDKGEDEVYAVAKKYSDLPEKIVDQILPEPLKRNSEVPETPDDTGYCEEVGTSKESIIRDPFIKPGLISTKPDRTRPSTNLEDAKDRGSRKINESEMKPPLSSPDTFEESMIASVISERISDFFTSITNWLGISPTRSS</sequence>
<comment type="caution">
    <text evidence="3">The sequence shown here is derived from an EMBL/GenBank/DDBJ whole genome shotgun (WGS) entry which is preliminary data.</text>
</comment>
<feature type="compositionally biased region" description="Acidic residues" evidence="2">
    <location>
        <begin position="776"/>
        <end position="785"/>
    </location>
</feature>
<feature type="compositionally biased region" description="Basic and acidic residues" evidence="2">
    <location>
        <begin position="723"/>
        <end position="742"/>
    </location>
</feature>
<feature type="compositionally biased region" description="Polar residues" evidence="2">
    <location>
        <begin position="1031"/>
        <end position="1049"/>
    </location>
</feature>
<proteinExistence type="inferred from homology"/>
<dbReference type="SUPFAM" id="SSF51445">
    <property type="entry name" value="(Trans)glycosidases"/>
    <property type="match status" value="1"/>
</dbReference>
<feature type="region of interest" description="Disordered" evidence="2">
    <location>
        <begin position="1113"/>
        <end position="1134"/>
    </location>
</feature>
<evidence type="ECO:0000313" key="4">
    <source>
        <dbReference type="Proteomes" id="UP000466442"/>
    </source>
</evidence>
<feature type="compositionally biased region" description="Basic and acidic residues" evidence="2">
    <location>
        <begin position="671"/>
        <end position="683"/>
    </location>
</feature>
<dbReference type="OrthoDB" id="7736742at2759"/>
<dbReference type="InterPro" id="IPR005199">
    <property type="entry name" value="Glyco_hydro_79"/>
</dbReference>
<dbReference type="GO" id="GO:0031012">
    <property type="term" value="C:extracellular matrix"/>
    <property type="evidence" value="ECO:0007669"/>
    <property type="project" value="TreeGrafter"/>
</dbReference>
<dbReference type="Gene3D" id="3.20.20.80">
    <property type="entry name" value="Glycosidases"/>
    <property type="match status" value="1"/>
</dbReference>
<feature type="compositionally biased region" description="Polar residues" evidence="2">
    <location>
        <begin position="816"/>
        <end position="842"/>
    </location>
</feature>
<evidence type="ECO:0008006" key="5">
    <source>
        <dbReference type="Google" id="ProtNLM"/>
    </source>
</evidence>
<feature type="region of interest" description="Disordered" evidence="2">
    <location>
        <begin position="1496"/>
        <end position="1536"/>
    </location>
</feature>
<evidence type="ECO:0000256" key="1">
    <source>
        <dbReference type="ARBA" id="ARBA00009800"/>
    </source>
</evidence>
<dbReference type="EMBL" id="WIXP02000006">
    <property type="protein sequence ID" value="KAF6209161.1"/>
    <property type="molecule type" value="Genomic_DNA"/>
</dbReference>
<dbReference type="Pfam" id="PF03662">
    <property type="entry name" value="Glyco_hydro_79n"/>
    <property type="match status" value="1"/>
</dbReference>
<dbReference type="PANTHER" id="PTHR46145">
    <property type="entry name" value="HEPARANASE"/>
    <property type="match status" value="1"/>
</dbReference>
<protein>
    <recommendedName>
        <fullName evidence="5">Heparanase</fullName>
    </recommendedName>
</protein>
<gene>
    <name evidence="3" type="ORF">GE061_014905</name>
</gene>
<reference evidence="3" key="1">
    <citation type="journal article" date="2021" name="Mol. Ecol. Resour.">
        <title>Apolygus lucorum genome provides insights into omnivorousness and mesophyll feeding.</title>
        <authorList>
            <person name="Liu Y."/>
            <person name="Liu H."/>
            <person name="Wang H."/>
            <person name="Huang T."/>
            <person name="Liu B."/>
            <person name="Yang B."/>
            <person name="Yin L."/>
            <person name="Li B."/>
            <person name="Zhang Y."/>
            <person name="Zhang S."/>
            <person name="Jiang F."/>
            <person name="Zhang X."/>
            <person name="Ren Y."/>
            <person name="Wang B."/>
            <person name="Wang S."/>
            <person name="Lu Y."/>
            <person name="Wu K."/>
            <person name="Fan W."/>
            <person name="Wang G."/>
        </authorList>
    </citation>
    <scope>NUCLEOTIDE SEQUENCE</scope>
    <source>
        <strain evidence="3">12Hb</strain>
    </source>
</reference>
<evidence type="ECO:0000313" key="3">
    <source>
        <dbReference type="EMBL" id="KAF6209161.1"/>
    </source>
</evidence>
<organism evidence="3 4">
    <name type="scientific">Apolygus lucorum</name>
    <name type="common">Small green plant bug</name>
    <name type="synonym">Lygocoris lucorum</name>
    <dbReference type="NCBI Taxonomy" id="248454"/>
    <lineage>
        <taxon>Eukaryota</taxon>
        <taxon>Metazoa</taxon>
        <taxon>Ecdysozoa</taxon>
        <taxon>Arthropoda</taxon>
        <taxon>Hexapoda</taxon>
        <taxon>Insecta</taxon>
        <taxon>Pterygota</taxon>
        <taxon>Neoptera</taxon>
        <taxon>Paraneoptera</taxon>
        <taxon>Hemiptera</taxon>
        <taxon>Heteroptera</taxon>
        <taxon>Panheteroptera</taxon>
        <taxon>Cimicomorpha</taxon>
        <taxon>Miridae</taxon>
        <taxon>Mirini</taxon>
        <taxon>Apolygus</taxon>
    </lineage>
</organism>
<name>A0A8S9XLK7_APOLU</name>
<feature type="region of interest" description="Disordered" evidence="2">
    <location>
        <begin position="1276"/>
        <end position="1296"/>
    </location>
</feature>
<dbReference type="Proteomes" id="UP000466442">
    <property type="component" value="Unassembled WGS sequence"/>
</dbReference>
<feature type="compositionally biased region" description="Basic and acidic residues" evidence="2">
    <location>
        <begin position="698"/>
        <end position="716"/>
    </location>
</feature>
<dbReference type="GO" id="GO:0005615">
    <property type="term" value="C:extracellular space"/>
    <property type="evidence" value="ECO:0007669"/>
    <property type="project" value="TreeGrafter"/>
</dbReference>
<dbReference type="InterPro" id="IPR017853">
    <property type="entry name" value="GH"/>
</dbReference>
<feature type="region of interest" description="Disordered" evidence="2">
    <location>
        <begin position="662"/>
        <end position="844"/>
    </location>
</feature>
<evidence type="ECO:0000256" key="2">
    <source>
        <dbReference type="SAM" id="MobiDB-lite"/>
    </source>
</evidence>
<keyword evidence="4" id="KW-1185">Reference proteome</keyword>
<dbReference type="GO" id="GO:0016798">
    <property type="term" value="F:hydrolase activity, acting on glycosyl bonds"/>
    <property type="evidence" value="ECO:0007669"/>
    <property type="project" value="InterPro"/>
</dbReference>
<dbReference type="GO" id="GO:0016020">
    <property type="term" value="C:membrane"/>
    <property type="evidence" value="ECO:0007669"/>
    <property type="project" value="InterPro"/>
</dbReference>
<feature type="compositionally biased region" description="Basic and acidic residues" evidence="2">
    <location>
        <begin position="1501"/>
        <end position="1527"/>
    </location>
</feature>
<feature type="region of interest" description="Disordered" evidence="2">
    <location>
        <begin position="609"/>
        <end position="650"/>
    </location>
</feature>
<accession>A0A8S9XLK7</accession>